<dbReference type="SMART" id="SM00091">
    <property type="entry name" value="PAS"/>
    <property type="match status" value="1"/>
</dbReference>
<evidence type="ECO:0000259" key="4">
    <source>
        <dbReference type="PROSITE" id="PS50883"/>
    </source>
</evidence>
<dbReference type="EMBL" id="JBAPLV010000006">
    <property type="protein sequence ID" value="MEI4278320.1"/>
    <property type="molecule type" value="Genomic_DNA"/>
</dbReference>
<dbReference type="Gene3D" id="3.20.20.450">
    <property type="entry name" value="EAL domain"/>
    <property type="match status" value="1"/>
</dbReference>
<dbReference type="InterPro" id="IPR000014">
    <property type="entry name" value="PAS"/>
</dbReference>
<dbReference type="InterPro" id="IPR013656">
    <property type="entry name" value="PAS_4"/>
</dbReference>
<feature type="transmembrane region" description="Helical" evidence="2">
    <location>
        <begin position="222"/>
        <end position="246"/>
    </location>
</feature>
<dbReference type="PANTHER" id="PTHR44757:SF2">
    <property type="entry name" value="BIOFILM ARCHITECTURE MAINTENANCE PROTEIN MBAA"/>
    <property type="match status" value="1"/>
</dbReference>
<feature type="domain" description="GGDEF" evidence="5">
    <location>
        <begin position="481"/>
        <end position="608"/>
    </location>
</feature>
<dbReference type="SMART" id="SM00267">
    <property type="entry name" value="GGDEF"/>
    <property type="match status" value="1"/>
</dbReference>
<evidence type="ECO:0000256" key="1">
    <source>
        <dbReference type="SAM" id="MobiDB-lite"/>
    </source>
</evidence>
<dbReference type="PANTHER" id="PTHR44757">
    <property type="entry name" value="DIGUANYLATE CYCLASE DGCP"/>
    <property type="match status" value="1"/>
</dbReference>
<feature type="transmembrane region" description="Helical" evidence="2">
    <location>
        <begin position="165"/>
        <end position="185"/>
    </location>
</feature>
<dbReference type="SUPFAM" id="SSF141868">
    <property type="entry name" value="EAL domain-like"/>
    <property type="match status" value="1"/>
</dbReference>
<feature type="domain" description="EAL" evidence="4">
    <location>
        <begin position="617"/>
        <end position="867"/>
    </location>
</feature>
<name>A0ABU8E468_9ACTN</name>
<dbReference type="Pfam" id="PF00563">
    <property type="entry name" value="EAL"/>
    <property type="match status" value="1"/>
</dbReference>
<dbReference type="SMART" id="SM00052">
    <property type="entry name" value="EAL"/>
    <property type="match status" value="1"/>
</dbReference>
<dbReference type="Gene3D" id="3.30.70.270">
    <property type="match status" value="1"/>
</dbReference>
<feature type="transmembrane region" description="Helical" evidence="2">
    <location>
        <begin position="266"/>
        <end position="289"/>
    </location>
</feature>
<dbReference type="InterPro" id="IPR043128">
    <property type="entry name" value="Rev_trsase/Diguanyl_cyclase"/>
</dbReference>
<organism evidence="6 7">
    <name type="scientific">Klenkia terrae</name>
    <dbReference type="NCBI Taxonomy" id="1052259"/>
    <lineage>
        <taxon>Bacteria</taxon>
        <taxon>Bacillati</taxon>
        <taxon>Actinomycetota</taxon>
        <taxon>Actinomycetes</taxon>
        <taxon>Geodermatophilales</taxon>
        <taxon>Geodermatophilaceae</taxon>
        <taxon>Klenkia</taxon>
    </lineage>
</organism>
<keyword evidence="7" id="KW-1185">Reference proteome</keyword>
<dbReference type="InterPro" id="IPR000160">
    <property type="entry name" value="GGDEF_dom"/>
</dbReference>
<dbReference type="Pfam" id="PF08448">
    <property type="entry name" value="PAS_4"/>
    <property type="match status" value="1"/>
</dbReference>
<feature type="transmembrane region" description="Helical" evidence="2">
    <location>
        <begin position="130"/>
        <end position="153"/>
    </location>
</feature>
<dbReference type="PROSITE" id="PS50112">
    <property type="entry name" value="PAS"/>
    <property type="match status" value="1"/>
</dbReference>
<dbReference type="Proteomes" id="UP001373496">
    <property type="component" value="Unassembled WGS sequence"/>
</dbReference>
<feature type="transmembrane region" description="Helical" evidence="2">
    <location>
        <begin position="197"/>
        <end position="216"/>
    </location>
</feature>
<dbReference type="InterPro" id="IPR035965">
    <property type="entry name" value="PAS-like_dom_sf"/>
</dbReference>
<dbReference type="InterPro" id="IPR052155">
    <property type="entry name" value="Biofilm_reg_signaling"/>
</dbReference>
<comment type="caution">
    <text evidence="6">The sequence shown here is derived from an EMBL/GenBank/DDBJ whole genome shotgun (WGS) entry which is preliminary data.</text>
</comment>
<keyword evidence="2" id="KW-0812">Transmembrane</keyword>
<gene>
    <name evidence="6" type="ORF">UXQ13_07565</name>
</gene>
<evidence type="ECO:0000256" key="2">
    <source>
        <dbReference type="SAM" id="Phobius"/>
    </source>
</evidence>
<dbReference type="CDD" id="cd00130">
    <property type="entry name" value="PAS"/>
    <property type="match status" value="1"/>
</dbReference>
<feature type="compositionally biased region" description="Low complexity" evidence="1">
    <location>
        <begin position="444"/>
        <end position="453"/>
    </location>
</feature>
<dbReference type="SUPFAM" id="SSF55785">
    <property type="entry name" value="PYP-like sensor domain (PAS domain)"/>
    <property type="match status" value="1"/>
</dbReference>
<protein>
    <submittedName>
        <fullName evidence="6">EAL domain-containing protein</fullName>
    </submittedName>
</protein>
<dbReference type="RefSeq" id="WP_225234158.1">
    <property type="nucleotide sequence ID" value="NZ_JBAPLV010000006.1"/>
</dbReference>
<feature type="transmembrane region" description="Helical" evidence="2">
    <location>
        <begin position="42"/>
        <end position="60"/>
    </location>
</feature>
<dbReference type="InterPro" id="IPR001633">
    <property type="entry name" value="EAL_dom"/>
</dbReference>
<dbReference type="InterPro" id="IPR029787">
    <property type="entry name" value="Nucleotide_cyclase"/>
</dbReference>
<keyword evidence="2" id="KW-0472">Membrane</keyword>
<feature type="transmembrane region" description="Helical" evidence="2">
    <location>
        <begin position="18"/>
        <end position="36"/>
    </location>
</feature>
<dbReference type="InterPro" id="IPR035919">
    <property type="entry name" value="EAL_sf"/>
</dbReference>
<dbReference type="PROSITE" id="PS50887">
    <property type="entry name" value="GGDEF"/>
    <property type="match status" value="1"/>
</dbReference>
<evidence type="ECO:0000259" key="5">
    <source>
        <dbReference type="PROSITE" id="PS50887"/>
    </source>
</evidence>
<evidence type="ECO:0000313" key="6">
    <source>
        <dbReference type="EMBL" id="MEI4278320.1"/>
    </source>
</evidence>
<feature type="transmembrane region" description="Helical" evidence="2">
    <location>
        <begin position="72"/>
        <end position="92"/>
    </location>
</feature>
<feature type="region of interest" description="Disordered" evidence="1">
    <location>
        <begin position="444"/>
        <end position="464"/>
    </location>
</feature>
<dbReference type="NCBIfam" id="TIGR00229">
    <property type="entry name" value="sensory_box"/>
    <property type="match status" value="1"/>
</dbReference>
<evidence type="ECO:0000259" key="3">
    <source>
        <dbReference type="PROSITE" id="PS50112"/>
    </source>
</evidence>
<evidence type="ECO:0000313" key="7">
    <source>
        <dbReference type="Proteomes" id="UP001373496"/>
    </source>
</evidence>
<reference evidence="6 7" key="1">
    <citation type="submission" date="2024-03" db="EMBL/GenBank/DDBJ databases">
        <title>Draft genome sequence of Klenkia terrae.</title>
        <authorList>
            <person name="Duangmal K."/>
            <person name="Chantavorakit T."/>
        </authorList>
    </citation>
    <scope>NUCLEOTIDE SEQUENCE [LARGE SCALE GENOMIC DNA]</scope>
    <source>
        <strain evidence="6 7">JCM 17786</strain>
    </source>
</reference>
<dbReference type="Pfam" id="PF00990">
    <property type="entry name" value="GGDEF"/>
    <property type="match status" value="1"/>
</dbReference>
<dbReference type="SUPFAM" id="SSF55073">
    <property type="entry name" value="Nucleotide cyclase"/>
    <property type="match status" value="1"/>
</dbReference>
<keyword evidence="2" id="KW-1133">Transmembrane helix</keyword>
<dbReference type="Gene3D" id="3.30.450.20">
    <property type="entry name" value="PAS domain"/>
    <property type="match status" value="1"/>
</dbReference>
<accession>A0ABU8E468</accession>
<proteinExistence type="predicted"/>
<dbReference type="PROSITE" id="PS50883">
    <property type="entry name" value="EAL"/>
    <property type="match status" value="1"/>
</dbReference>
<feature type="domain" description="PAS" evidence="3">
    <location>
        <begin position="325"/>
        <end position="388"/>
    </location>
</feature>
<sequence>MNPQVPDGPPLPTTPSRVAVGAVLLSLGVLVSAALPSPADDLGVGLLAAVAFLVGSWATWTAARRSSHPPVWGWYALGLTVAGTGATLALHLPGSTVPMTVGALPGMLLTLVPLQRLLPPGTWRRMRAQLVTSLLLLLVASMLCALASFELVAGRRLGLSTLFDGTLVALGVTLSALVSLGLLVLSTTAGKVRRVAALALGAQLAVAVALVLIAFADEARGTSPALVASTVAAVAALGLLLCAALLDTTPGTPASPDEAPSVVAALLPHLAALTAGLLLLAGVLASGSLGAPQSVLGGLGLLLLFAHQTVSWRDGRDLTRRLQRSESRFRAVVRAAVDQVVILDGRLAITWASPGMADLIGRTPARLVGRDVRVAVHPDDRAALTAALLTPQTDAGDRTTTARVRHDDGRWRLVQALVRDLRQDPDIEALVLYCRDITRVEAPAPAQATHQPAGGSDPETGLPDRSALVAGLAEVLDGGGPGHALVQLWVTGLADAHRGTAAPPEVALDLAGRFSRVLRTGDRLFRVGPQEFAVLLTGAVSDAETLAHRLVATVGADVPVLGLRLSASAGTTAVTADDLEPVQVVRRAAMAMASARTAGPGRVRRHSVAALIAANRQEALRTDLAHALERDELRLVYQPVVDLALQRAGSVEALMRWQHPVWGAISPAEFIPLAEESAMVTTLGRWVMHTATAAVAALHRPDLSVAVNVAARHVRSGQLLADVRDALAASGLPGDRLVLELTESVLLDEAHVTDDLEALRRLGVRIAVDDFGTGWSSLAYLVGLPIDVLKMDRQFLASVESGPRHQALCRSVLHLGTSLGMDVVVEGVETPRELQLLRDMGHRFVQGFLLARPTELGRLEDTLDEIPAALHAGTADDVREVVL</sequence>
<dbReference type="CDD" id="cd01948">
    <property type="entry name" value="EAL"/>
    <property type="match status" value="1"/>
</dbReference>